<feature type="transmembrane region" description="Helical" evidence="6">
    <location>
        <begin position="62"/>
        <end position="81"/>
    </location>
</feature>
<dbReference type="Pfam" id="PF02653">
    <property type="entry name" value="BPD_transp_2"/>
    <property type="match status" value="1"/>
</dbReference>
<dbReference type="GO" id="GO:0005886">
    <property type="term" value="C:plasma membrane"/>
    <property type="evidence" value="ECO:0007669"/>
    <property type="project" value="UniProtKB-SubCell"/>
</dbReference>
<dbReference type="GO" id="GO:0015658">
    <property type="term" value="F:branched-chain amino acid transmembrane transporter activity"/>
    <property type="evidence" value="ECO:0007669"/>
    <property type="project" value="InterPro"/>
</dbReference>
<evidence type="ECO:0000256" key="2">
    <source>
        <dbReference type="ARBA" id="ARBA00022475"/>
    </source>
</evidence>
<dbReference type="InterPro" id="IPR001851">
    <property type="entry name" value="ABC_transp_permease"/>
</dbReference>
<evidence type="ECO:0000256" key="3">
    <source>
        <dbReference type="ARBA" id="ARBA00022692"/>
    </source>
</evidence>
<protein>
    <submittedName>
        <fullName evidence="7">Branched-chain amino acid ABC transporter permease</fullName>
    </submittedName>
</protein>
<name>A0A512DTK3_9PROT</name>
<dbReference type="OrthoDB" id="9034298at2"/>
<dbReference type="InterPro" id="IPR043428">
    <property type="entry name" value="LivM-like"/>
</dbReference>
<accession>A0A512DTK3</accession>
<keyword evidence="3 6" id="KW-0812">Transmembrane</keyword>
<keyword evidence="8" id="KW-1185">Reference proteome</keyword>
<dbReference type="AlphaFoldDB" id="A0A512DTK3"/>
<feature type="transmembrane region" description="Helical" evidence="6">
    <location>
        <begin position="167"/>
        <end position="184"/>
    </location>
</feature>
<keyword evidence="4 6" id="KW-1133">Transmembrane helix</keyword>
<feature type="transmembrane region" description="Helical" evidence="6">
    <location>
        <begin position="32"/>
        <end position="50"/>
    </location>
</feature>
<dbReference type="RefSeq" id="WP_044430360.1">
    <property type="nucleotide sequence ID" value="NZ_BJYZ01000018.1"/>
</dbReference>
<feature type="transmembrane region" description="Helical" evidence="6">
    <location>
        <begin position="249"/>
        <end position="278"/>
    </location>
</feature>
<gene>
    <name evidence="7" type="ORF">SAE02_39500</name>
</gene>
<keyword evidence="5 6" id="KW-0472">Membrane</keyword>
<comment type="subcellular location">
    <subcellularLocation>
        <location evidence="1">Cell membrane</location>
        <topology evidence="1">Multi-pass membrane protein</topology>
    </subcellularLocation>
</comment>
<dbReference type="PROSITE" id="PS51257">
    <property type="entry name" value="PROKAR_LIPOPROTEIN"/>
    <property type="match status" value="1"/>
</dbReference>
<evidence type="ECO:0000313" key="7">
    <source>
        <dbReference type="EMBL" id="GEO39802.1"/>
    </source>
</evidence>
<keyword evidence="2" id="KW-1003">Cell membrane</keyword>
<comment type="caution">
    <text evidence="7">The sequence shown here is derived from an EMBL/GenBank/DDBJ whole genome shotgun (WGS) entry which is preliminary data.</text>
</comment>
<feature type="transmembrane region" description="Helical" evidence="6">
    <location>
        <begin position="298"/>
        <end position="316"/>
    </location>
</feature>
<evidence type="ECO:0000313" key="8">
    <source>
        <dbReference type="Proteomes" id="UP000321523"/>
    </source>
</evidence>
<dbReference type="CDD" id="cd06581">
    <property type="entry name" value="TM_PBP1_LivM_like"/>
    <property type="match status" value="1"/>
</dbReference>
<evidence type="ECO:0000256" key="6">
    <source>
        <dbReference type="SAM" id="Phobius"/>
    </source>
</evidence>
<proteinExistence type="predicted"/>
<feature type="transmembrane region" description="Helical" evidence="6">
    <location>
        <begin position="101"/>
        <end position="122"/>
    </location>
</feature>
<feature type="transmembrane region" description="Helical" evidence="6">
    <location>
        <begin position="217"/>
        <end position="237"/>
    </location>
</feature>
<organism evidence="7 8">
    <name type="scientific">Skermanella aerolata</name>
    <dbReference type="NCBI Taxonomy" id="393310"/>
    <lineage>
        <taxon>Bacteria</taxon>
        <taxon>Pseudomonadati</taxon>
        <taxon>Pseudomonadota</taxon>
        <taxon>Alphaproteobacteria</taxon>
        <taxon>Rhodospirillales</taxon>
        <taxon>Azospirillaceae</taxon>
        <taxon>Skermanella</taxon>
    </lineage>
</organism>
<evidence type="ECO:0000256" key="1">
    <source>
        <dbReference type="ARBA" id="ARBA00004651"/>
    </source>
</evidence>
<dbReference type="PANTHER" id="PTHR30482:SF10">
    <property type="entry name" value="HIGH-AFFINITY BRANCHED-CHAIN AMINO ACID TRANSPORT PROTEIN BRAE"/>
    <property type="match status" value="1"/>
</dbReference>
<evidence type="ECO:0000256" key="5">
    <source>
        <dbReference type="ARBA" id="ARBA00023136"/>
    </source>
</evidence>
<dbReference type="Proteomes" id="UP000321523">
    <property type="component" value="Unassembled WGS sequence"/>
</dbReference>
<feature type="transmembrane region" description="Helical" evidence="6">
    <location>
        <begin position="129"/>
        <end position="147"/>
    </location>
</feature>
<evidence type="ECO:0000256" key="4">
    <source>
        <dbReference type="ARBA" id="ARBA00022989"/>
    </source>
</evidence>
<dbReference type="PANTHER" id="PTHR30482">
    <property type="entry name" value="HIGH-AFFINITY BRANCHED-CHAIN AMINO ACID TRANSPORT SYSTEM PERMEASE"/>
    <property type="match status" value="1"/>
</dbReference>
<sequence>MTRHLLTAAILGGFVILLVACAEMLGIRVFDRIATNLCISLILVLGLQVFMGNSGILSFAHIGFMGVGAYTSAVLTIPLQMKGMALPELYLVFKGVQLSPYLAIPIAGLVAAAVAAALSYPLMRLSDAAAVITSFALLVVLHTVMTNWSNVTNGPRTLFGVPRATDLTLAAGVAIAALLGALAFKESRTGRLLRASRDDEVAAGALGLHIPHLRWRAFVLAALFAGIGGALWGHFITSFSPNAFYLRETFVILGMLVIGGANTVTGAVVGTFIVTGAFEGLRSLEGSLNSAKIFSEQVIGLTEVVLALAMIAVLILRPGGLFPSREIGAIIVRALSKRERST</sequence>
<dbReference type="EMBL" id="BJYZ01000018">
    <property type="protein sequence ID" value="GEO39802.1"/>
    <property type="molecule type" value="Genomic_DNA"/>
</dbReference>
<reference evidence="7 8" key="1">
    <citation type="submission" date="2019-07" db="EMBL/GenBank/DDBJ databases">
        <title>Whole genome shotgun sequence of Skermanella aerolata NBRC 106429.</title>
        <authorList>
            <person name="Hosoyama A."/>
            <person name="Uohara A."/>
            <person name="Ohji S."/>
            <person name="Ichikawa N."/>
        </authorList>
    </citation>
    <scope>NUCLEOTIDE SEQUENCE [LARGE SCALE GENOMIC DNA]</scope>
    <source>
        <strain evidence="7 8">NBRC 106429</strain>
    </source>
</reference>